<dbReference type="RefSeq" id="WP_090145655.1">
    <property type="nucleotide sequence ID" value="NZ_FNAN01000001.1"/>
</dbReference>
<dbReference type="STRING" id="659014.SAMN04487996_10194"/>
<dbReference type="PANTHER" id="PTHR30273:SF2">
    <property type="entry name" value="PROTEIN FECR"/>
    <property type="match status" value="1"/>
</dbReference>
<dbReference type="EMBL" id="FNAN01000001">
    <property type="protein sequence ID" value="SDD46558.1"/>
    <property type="molecule type" value="Genomic_DNA"/>
</dbReference>
<dbReference type="Gene3D" id="3.55.50.30">
    <property type="match status" value="1"/>
</dbReference>
<evidence type="ECO:0000313" key="5">
    <source>
        <dbReference type="Proteomes" id="UP000198748"/>
    </source>
</evidence>
<dbReference type="InterPro" id="IPR006860">
    <property type="entry name" value="FecR"/>
</dbReference>
<keyword evidence="5" id="KW-1185">Reference proteome</keyword>
<organism evidence="4 5">
    <name type="scientific">Dyadobacter soli</name>
    <dbReference type="NCBI Taxonomy" id="659014"/>
    <lineage>
        <taxon>Bacteria</taxon>
        <taxon>Pseudomonadati</taxon>
        <taxon>Bacteroidota</taxon>
        <taxon>Cytophagia</taxon>
        <taxon>Cytophagales</taxon>
        <taxon>Spirosomataceae</taxon>
        <taxon>Dyadobacter</taxon>
    </lineage>
</organism>
<name>A0A1G6UZ25_9BACT</name>
<gene>
    <name evidence="4" type="ORF">SAMN04487996_10194</name>
</gene>
<dbReference type="PANTHER" id="PTHR30273">
    <property type="entry name" value="PERIPLASMIC SIGNAL SENSOR AND SIGMA FACTOR ACTIVATOR FECR-RELATED"/>
    <property type="match status" value="1"/>
</dbReference>
<proteinExistence type="predicted"/>
<evidence type="ECO:0000259" key="3">
    <source>
        <dbReference type="Pfam" id="PF16344"/>
    </source>
</evidence>
<protein>
    <submittedName>
        <fullName evidence="4">FecR family protein</fullName>
    </submittedName>
</protein>
<dbReference type="PIRSF" id="PIRSF018266">
    <property type="entry name" value="FecR"/>
    <property type="match status" value="1"/>
</dbReference>
<keyword evidence="1" id="KW-0812">Transmembrane</keyword>
<dbReference type="AlphaFoldDB" id="A0A1G6UZ25"/>
<reference evidence="5" key="1">
    <citation type="submission" date="2016-10" db="EMBL/GenBank/DDBJ databases">
        <authorList>
            <person name="Varghese N."/>
            <person name="Submissions S."/>
        </authorList>
    </citation>
    <scope>NUCLEOTIDE SEQUENCE [LARGE SCALE GENOMIC DNA]</scope>
    <source>
        <strain evidence="5">DSM 25329</strain>
    </source>
</reference>
<evidence type="ECO:0000259" key="2">
    <source>
        <dbReference type="Pfam" id="PF04773"/>
    </source>
</evidence>
<dbReference type="GO" id="GO:0016989">
    <property type="term" value="F:sigma factor antagonist activity"/>
    <property type="evidence" value="ECO:0007669"/>
    <property type="project" value="TreeGrafter"/>
</dbReference>
<dbReference type="Gene3D" id="2.60.120.1440">
    <property type="match status" value="1"/>
</dbReference>
<dbReference type="InterPro" id="IPR012373">
    <property type="entry name" value="Ferrdict_sens_TM"/>
</dbReference>
<dbReference type="OrthoDB" id="645173at2"/>
<dbReference type="InterPro" id="IPR032508">
    <property type="entry name" value="FecR_C"/>
</dbReference>
<evidence type="ECO:0000313" key="4">
    <source>
        <dbReference type="EMBL" id="SDD46558.1"/>
    </source>
</evidence>
<feature type="domain" description="Protein FecR C-terminal" evidence="3">
    <location>
        <begin position="256"/>
        <end position="323"/>
    </location>
</feature>
<sequence>MNREQFAALLEKYQEGRCTDAERQLVEHWFALLENENADNFTDADLDGAGERIWAGMQEKAYLPDLCDGDNRSPFRSIYIRWAAMAASLLLIGWFFAGKVLNRHVPLTAYTWEEKRNDSPDVLPVTLDDSSVVELRPGSSLRYPKRFEGAKREVVLKGNGFFSIRKNPEKPFYVHSGGVTTRVLGTSFHVSTAANGGQTKVEVVTGLVSVYSERGSEEAVDMLVSPNHTATFDRNSGKFSAGLAERPRLLNAGVSFQFRNASLAQVAQHMHEAWGVSVEAENSQILNCPLTADLSGQPLFTQLDIICAALGAKYKVRGSTIRISGPGCKSRGTHAFSIRKPIHSHMQT</sequence>
<dbReference type="Pfam" id="PF04773">
    <property type="entry name" value="FecR"/>
    <property type="match status" value="1"/>
</dbReference>
<evidence type="ECO:0000256" key="1">
    <source>
        <dbReference type="SAM" id="Phobius"/>
    </source>
</evidence>
<feature type="domain" description="FecR protein" evidence="2">
    <location>
        <begin position="125"/>
        <end position="208"/>
    </location>
</feature>
<keyword evidence="1" id="KW-0472">Membrane</keyword>
<keyword evidence="1" id="KW-1133">Transmembrane helix</keyword>
<feature type="transmembrane region" description="Helical" evidence="1">
    <location>
        <begin position="78"/>
        <end position="97"/>
    </location>
</feature>
<dbReference type="Proteomes" id="UP000198748">
    <property type="component" value="Unassembled WGS sequence"/>
</dbReference>
<accession>A0A1G6UZ25</accession>
<dbReference type="Pfam" id="PF16344">
    <property type="entry name" value="FecR_C"/>
    <property type="match status" value="1"/>
</dbReference>